<dbReference type="EMBL" id="CP147250">
    <property type="protein sequence ID" value="WYJ80038.1"/>
    <property type="molecule type" value="Genomic_DNA"/>
</dbReference>
<gene>
    <name evidence="1" type="ORF">DOK79_001591</name>
</gene>
<accession>A0ABZ2SWC1</accession>
<reference evidence="1 2" key="1">
    <citation type="submission" date="2021-03" db="EMBL/GenBank/DDBJ databases">
        <authorList>
            <person name="Gilmore M.S."/>
            <person name="Schwartzman J."/>
            <person name="Van Tyne D."/>
            <person name="Martin M."/>
            <person name="Earl A.M."/>
            <person name="Manson A.L."/>
            <person name="Straub T."/>
            <person name="Salamzade R."/>
            <person name="Saavedra J."/>
            <person name="Lebreton F."/>
            <person name="Prichula J."/>
            <person name="Schaufler K."/>
            <person name="Gaca A."/>
            <person name="Sgardioli B."/>
            <person name="Wagenaar J."/>
            <person name="Strong T."/>
        </authorList>
    </citation>
    <scope>NUCLEOTIDE SEQUENCE [LARGE SCALE GENOMIC DNA]</scope>
    <source>
        <strain evidence="1 2">DIV1094</strain>
    </source>
</reference>
<evidence type="ECO:0000313" key="2">
    <source>
        <dbReference type="Proteomes" id="UP000664360"/>
    </source>
</evidence>
<keyword evidence="2" id="KW-1185">Reference proteome</keyword>
<dbReference type="RefSeq" id="WP_206855682.1">
    <property type="nucleotide sequence ID" value="NZ_CP147250.1"/>
</dbReference>
<dbReference type="Proteomes" id="UP000664360">
    <property type="component" value="Chromosome"/>
</dbReference>
<reference evidence="1 2" key="2">
    <citation type="submission" date="2024-03" db="EMBL/GenBank/DDBJ databases">
        <title>The Genome Sequence of Enterococcus sp. DIV1094.</title>
        <authorList>
            <consortium name="The Broad Institute Genomics Platform"/>
            <consortium name="The Broad Institute Microbial Omics Core"/>
            <consortium name="The Broad Institute Genomic Center for Infectious Diseases"/>
            <person name="Earl A."/>
            <person name="Manson A."/>
            <person name="Gilmore M."/>
            <person name="Schwartman J."/>
            <person name="Shea T."/>
            <person name="Abouelleil A."/>
            <person name="Cao P."/>
            <person name="Chapman S."/>
            <person name="Cusick C."/>
            <person name="Young S."/>
            <person name="Neafsey D."/>
            <person name="Nusbaum C."/>
            <person name="Birren B."/>
        </authorList>
    </citation>
    <scope>NUCLEOTIDE SEQUENCE [LARGE SCALE GENOMIC DNA]</scope>
    <source>
        <strain evidence="1 2">DIV1094</strain>
    </source>
</reference>
<organism evidence="1 2">
    <name type="scientific">Candidatus Enterococcus mangumiae</name>
    <dbReference type="NCBI Taxonomy" id="2230878"/>
    <lineage>
        <taxon>Bacteria</taxon>
        <taxon>Bacillati</taxon>
        <taxon>Bacillota</taxon>
        <taxon>Bacilli</taxon>
        <taxon>Lactobacillales</taxon>
        <taxon>Enterococcaceae</taxon>
        <taxon>Enterococcus</taxon>
    </lineage>
</organism>
<sequence>MNMIYKKQLKQFLKRNVKSKDCVTLKILTFKKDRSIRITYDQARYSIVEDGFERRQYQFDSSDEVIKKVMKLADIEFKKSHRLYTQLKKE</sequence>
<proteinExistence type="predicted"/>
<evidence type="ECO:0000313" key="1">
    <source>
        <dbReference type="EMBL" id="WYJ80038.1"/>
    </source>
</evidence>
<protein>
    <submittedName>
        <fullName evidence="1">Uncharacterized protein</fullName>
    </submittedName>
</protein>
<name>A0ABZ2SWC1_9ENTE</name>